<evidence type="ECO:0000256" key="1">
    <source>
        <dbReference type="SAM" id="MobiDB-lite"/>
    </source>
</evidence>
<gene>
    <name evidence="2" type="ORF">RI129_003053</name>
</gene>
<feature type="region of interest" description="Disordered" evidence="1">
    <location>
        <begin position="23"/>
        <end position="85"/>
    </location>
</feature>
<proteinExistence type="predicted"/>
<feature type="compositionally biased region" description="Acidic residues" evidence="1">
    <location>
        <begin position="75"/>
        <end position="85"/>
    </location>
</feature>
<comment type="caution">
    <text evidence="2">The sequence shown here is derived from an EMBL/GenBank/DDBJ whole genome shotgun (WGS) entry which is preliminary data.</text>
</comment>
<evidence type="ECO:0000313" key="3">
    <source>
        <dbReference type="Proteomes" id="UP001329430"/>
    </source>
</evidence>
<dbReference type="EMBL" id="JAVRBK010000002">
    <property type="protein sequence ID" value="KAK5648161.1"/>
    <property type="molecule type" value="Genomic_DNA"/>
</dbReference>
<evidence type="ECO:0000313" key="2">
    <source>
        <dbReference type="EMBL" id="KAK5648161.1"/>
    </source>
</evidence>
<dbReference type="Proteomes" id="UP001329430">
    <property type="component" value="Chromosome 2"/>
</dbReference>
<reference evidence="2 3" key="1">
    <citation type="journal article" date="2024" name="Insects">
        <title>An Improved Chromosome-Level Genome Assembly of the Firefly Pyrocoelia pectoralis.</title>
        <authorList>
            <person name="Fu X."/>
            <person name="Meyer-Rochow V.B."/>
            <person name="Ballantyne L."/>
            <person name="Zhu X."/>
        </authorList>
    </citation>
    <scope>NUCLEOTIDE SEQUENCE [LARGE SCALE GENOMIC DNA]</scope>
    <source>
        <strain evidence="2">XCY_ONT2</strain>
    </source>
</reference>
<name>A0AAN7VN67_9COLE</name>
<keyword evidence="3" id="KW-1185">Reference proteome</keyword>
<accession>A0AAN7VN67</accession>
<protein>
    <submittedName>
        <fullName evidence="2">Uncharacterized protein</fullName>
    </submittedName>
</protein>
<organism evidence="2 3">
    <name type="scientific">Pyrocoelia pectoralis</name>
    <dbReference type="NCBI Taxonomy" id="417401"/>
    <lineage>
        <taxon>Eukaryota</taxon>
        <taxon>Metazoa</taxon>
        <taxon>Ecdysozoa</taxon>
        <taxon>Arthropoda</taxon>
        <taxon>Hexapoda</taxon>
        <taxon>Insecta</taxon>
        <taxon>Pterygota</taxon>
        <taxon>Neoptera</taxon>
        <taxon>Endopterygota</taxon>
        <taxon>Coleoptera</taxon>
        <taxon>Polyphaga</taxon>
        <taxon>Elateriformia</taxon>
        <taxon>Elateroidea</taxon>
        <taxon>Lampyridae</taxon>
        <taxon>Lampyrinae</taxon>
        <taxon>Pyrocoelia</taxon>
    </lineage>
</organism>
<dbReference type="AlphaFoldDB" id="A0AAN7VN67"/>
<feature type="compositionally biased region" description="Low complexity" evidence="1">
    <location>
        <begin position="59"/>
        <end position="74"/>
    </location>
</feature>
<sequence length="261" mass="29426">MDKFIVTLRKTKTRRDIHDWEEVQPSCSSNKLEPEVAEGSTCKNSSNSSTTPDEQLDNECSTRSSRISDSSLESELSEDASVEPEGSEMPKITVLLERVATSYKVILKCFIKKTVLDRYKNNIGALVVNDPSNFLELNKMYFGAELELYLSGNNTIIDKAELHSFKRRALDFYIELCIQIKSRFNFSSDVLHFASFFEPNLVISGDILSIAQAGLFFSGLDIDMEELNVEWNLASEVGKNFSDLDLQGFWASINEQKNSLG</sequence>